<dbReference type="Pfam" id="PF02771">
    <property type="entry name" value="Acyl-CoA_dh_N"/>
    <property type="match status" value="1"/>
</dbReference>
<comment type="similarity">
    <text evidence="2">Belongs to the acyl-CoA dehydrogenase family.</text>
</comment>
<dbReference type="InterPro" id="IPR037069">
    <property type="entry name" value="AcylCoA_DH/ox_N_sf"/>
</dbReference>
<keyword evidence="3" id="KW-0285">Flavoprotein</keyword>
<dbReference type="PANTHER" id="PTHR43884">
    <property type="entry name" value="ACYL-COA DEHYDROGENASE"/>
    <property type="match status" value="1"/>
</dbReference>
<comment type="cofactor">
    <cofactor evidence="1">
        <name>FAD</name>
        <dbReference type="ChEBI" id="CHEBI:57692"/>
    </cofactor>
</comment>
<dbReference type="Gene3D" id="2.40.110.10">
    <property type="entry name" value="Butyryl-CoA Dehydrogenase, subunit A, domain 2"/>
    <property type="match status" value="1"/>
</dbReference>
<dbReference type="InterPro" id="IPR013786">
    <property type="entry name" value="AcylCoA_DH/ox_N"/>
</dbReference>
<evidence type="ECO:0000259" key="7">
    <source>
        <dbReference type="Pfam" id="PF02771"/>
    </source>
</evidence>
<evidence type="ECO:0000256" key="2">
    <source>
        <dbReference type="ARBA" id="ARBA00009347"/>
    </source>
</evidence>
<dbReference type="CDD" id="cd00567">
    <property type="entry name" value="ACAD"/>
    <property type="match status" value="1"/>
</dbReference>
<dbReference type="Pfam" id="PF00441">
    <property type="entry name" value="Acyl-CoA_dh_1"/>
    <property type="match status" value="1"/>
</dbReference>
<protein>
    <submittedName>
        <fullName evidence="8">Acyl-CoA dehydrogenase family protein</fullName>
        <ecNumber evidence="8">1.-.-.-</ecNumber>
    </submittedName>
</protein>
<dbReference type="RefSeq" id="WP_040830053.1">
    <property type="nucleotide sequence ID" value="NZ_JBIAQY010000018.1"/>
</dbReference>
<dbReference type="PANTHER" id="PTHR43884:SF20">
    <property type="entry name" value="ACYL-COA DEHYDROGENASE FADE28"/>
    <property type="match status" value="1"/>
</dbReference>
<organism evidence="8 9">
    <name type="scientific">Nocardia jiangxiensis</name>
    <dbReference type="NCBI Taxonomy" id="282685"/>
    <lineage>
        <taxon>Bacteria</taxon>
        <taxon>Bacillati</taxon>
        <taxon>Actinomycetota</taxon>
        <taxon>Actinomycetes</taxon>
        <taxon>Mycobacteriales</taxon>
        <taxon>Nocardiaceae</taxon>
        <taxon>Nocardia</taxon>
    </lineage>
</organism>
<evidence type="ECO:0000259" key="6">
    <source>
        <dbReference type="Pfam" id="PF00441"/>
    </source>
</evidence>
<dbReference type="EMBL" id="JBIAQY010000018">
    <property type="protein sequence ID" value="MFF3573394.1"/>
    <property type="molecule type" value="Genomic_DNA"/>
</dbReference>
<reference evidence="8 9" key="1">
    <citation type="submission" date="2024-10" db="EMBL/GenBank/DDBJ databases">
        <title>The Natural Products Discovery Center: Release of the First 8490 Sequenced Strains for Exploring Actinobacteria Biosynthetic Diversity.</title>
        <authorList>
            <person name="Kalkreuter E."/>
            <person name="Kautsar S.A."/>
            <person name="Yang D."/>
            <person name="Bader C.D."/>
            <person name="Teijaro C.N."/>
            <person name="Fluegel L."/>
            <person name="Davis C.M."/>
            <person name="Simpson J.R."/>
            <person name="Lauterbach L."/>
            <person name="Steele A.D."/>
            <person name="Gui C."/>
            <person name="Meng S."/>
            <person name="Li G."/>
            <person name="Viehrig K."/>
            <person name="Ye F."/>
            <person name="Su P."/>
            <person name="Kiefer A.F."/>
            <person name="Nichols A."/>
            <person name="Cepeda A.J."/>
            <person name="Yan W."/>
            <person name="Fan B."/>
            <person name="Jiang Y."/>
            <person name="Adhikari A."/>
            <person name="Zheng C.-J."/>
            <person name="Schuster L."/>
            <person name="Cowan T.M."/>
            <person name="Smanski M.J."/>
            <person name="Chevrette M.G."/>
            <person name="De Carvalho L.P.S."/>
            <person name="Shen B."/>
        </authorList>
    </citation>
    <scope>NUCLEOTIDE SEQUENCE [LARGE SCALE GENOMIC DNA]</scope>
    <source>
        <strain evidence="8 9">NPDC002593</strain>
    </source>
</reference>
<dbReference type="Gene3D" id="1.20.140.10">
    <property type="entry name" value="Butyryl-CoA Dehydrogenase, subunit A, domain 3"/>
    <property type="match status" value="1"/>
</dbReference>
<dbReference type="InterPro" id="IPR009075">
    <property type="entry name" value="AcylCo_DH/oxidase_C"/>
</dbReference>
<evidence type="ECO:0000256" key="1">
    <source>
        <dbReference type="ARBA" id="ARBA00001974"/>
    </source>
</evidence>
<dbReference type="SUPFAM" id="SSF56645">
    <property type="entry name" value="Acyl-CoA dehydrogenase NM domain-like"/>
    <property type="match status" value="1"/>
</dbReference>
<name>A0ABW6SDW8_9NOCA</name>
<keyword evidence="5 8" id="KW-0560">Oxidoreductase</keyword>
<evidence type="ECO:0000313" key="8">
    <source>
        <dbReference type="EMBL" id="MFF3573394.1"/>
    </source>
</evidence>
<comment type="caution">
    <text evidence="8">The sequence shown here is derived from an EMBL/GenBank/DDBJ whole genome shotgun (WGS) entry which is preliminary data.</text>
</comment>
<dbReference type="InterPro" id="IPR036250">
    <property type="entry name" value="AcylCo_DH-like_C"/>
</dbReference>
<dbReference type="InterPro" id="IPR046373">
    <property type="entry name" value="Acyl-CoA_Oxase/DH_mid-dom_sf"/>
</dbReference>
<feature type="domain" description="Acyl-CoA dehydrogenase/oxidase N-terminal" evidence="7">
    <location>
        <begin position="20"/>
        <end position="108"/>
    </location>
</feature>
<dbReference type="Proteomes" id="UP001601992">
    <property type="component" value="Unassembled WGS sequence"/>
</dbReference>
<feature type="domain" description="Acyl-CoA dehydrogenase/oxidase C-terminal" evidence="6">
    <location>
        <begin position="223"/>
        <end position="351"/>
    </location>
</feature>
<evidence type="ECO:0000256" key="4">
    <source>
        <dbReference type="ARBA" id="ARBA00022827"/>
    </source>
</evidence>
<evidence type="ECO:0000256" key="5">
    <source>
        <dbReference type="ARBA" id="ARBA00023002"/>
    </source>
</evidence>
<dbReference type="GO" id="GO:0016491">
    <property type="term" value="F:oxidoreductase activity"/>
    <property type="evidence" value="ECO:0007669"/>
    <property type="project" value="UniProtKB-KW"/>
</dbReference>
<proteinExistence type="inferred from homology"/>
<sequence>MDFDLTEDQAAVRDLTTTLVASRDAADPIWPDAQLWSALAEANLLGIGLSEDVGGSGLGLIEFGLILAECGRGLARVPVLHSTVAALAIDRFGTEAQRRAWLPRASDGSWVSTVGVDLAGRSPNPTAHRDGEGWTLDGVLPSVPWAEHADRILVVADTVEGAVLMLVDPGAEGVEVIAQETTNDEPEATVTLAGVAVGADDVISGPDSDGVAVQWVWQRLVAASAALLLGVCEGALRLTASYTNEREQFGRPIATFQAVKVHAGNAFIDTEAILLTTLQALWRLDRELPAEREVSIAKFWASEGSARVTGVAQRLHGGIGVALDYPVHRYLLWAKNTELRLGSAQWHLSHLGALLGRAS</sequence>
<accession>A0ABW6SDW8</accession>
<dbReference type="SUPFAM" id="SSF47203">
    <property type="entry name" value="Acyl-CoA dehydrogenase C-terminal domain-like"/>
    <property type="match status" value="1"/>
</dbReference>
<dbReference type="InterPro" id="IPR009100">
    <property type="entry name" value="AcylCoA_DH/oxidase_NM_dom_sf"/>
</dbReference>
<evidence type="ECO:0000313" key="9">
    <source>
        <dbReference type="Proteomes" id="UP001601992"/>
    </source>
</evidence>
<keyword evidence="9" id="KW-1185">Reference proteome</keyword>
<dbReference type="Gene3D" id="1.10.540.10">
    <property type="entry name" value="Acyl-CoA dehydrogenase/oxidase, N-terminal domain"/>
    <property type="match status" value="1"/>
</dbReference>
<evidence type="ECO:0000256" key="3">
    <source>
        <dbReference type="ARBA" id="ARBA00022630"/>
    </source>
</evidence>
<gene>
    <name evidence="8" type="ORF">ACFYXQ_37105</name>
</gene>
<dbReference type="EC" id="1.-.-.-" evidence="8"/>
<keyword evidence="4" id="KW-0274">FAD</keyword>